<accession>A0ACC2ISW9</accession>
<dbReference type="Proteomes" id="UP001153331">
    <property type="component" value="Unassembled WGS sequence"/>
</dbReference>
<protein>
    <submittedName>
        <fullName evidence="1">Uncharacterized protein</fullName>
    </submittedName>
</protein>
<organism evidence="1 2">
    <name type="scientific">Boeremia exigua</name>
    <dbReference type="NCBI Taxonomy" id="749465"/>
    <lineage>
        <taxon>Eukaryota</taxon>
        <taxon>Fungi</taxon>
        <taxon>Dikarya</taxon>
        <taxon>Ascomycota</taxon>
        <taxon>Pezizomycotina</taxon>
        <taxon>Dothideomycetes</taxon>
        <taxon>Pleosporomycetidae</taxon>
        <taxon>Pleosporales</taxon>
        <taxon>Pleosporineae</taxon>
        <taxon>Didymellaceae</taxon>
        <taxon>Boeremia</taxon>
    </lineage>
</organism>
<gene>
    <name evidence="1" type="ORF">OPT61_g722</name>
</gene>
<proteinExistence type="predicted"/>
<reference evidence="1" key="1">
    <citation type="submission" date="2022-11" db="EMBL/GenBank/DDBJ databases">
        <title>Genome Sequence of Boeremia exigua.</title>
        <authorList>
            <person name="Buettner E."/>
        </authorList>
    </citation>
    <scope>NUCLEOTIDE SEQUENCE</scope>
    <source>
        <strain evidence="1">CU02</strain>
    </source>
</reference>
<evidence type="ECO:0000313" key="2">
    <source>
        <dbReference type="Proteomes" id="UP001153331"/>
    </source>
</evidence>
<evidence type="ECO:0000313" key="1">
    <source>
        <dbReference type="EMBL" id="KAJ8118278.1"/>
    </source>
</evidence>
<comment type="caution">
    <text evidence="1">The sequence shown here is derived from an EMBL/GenBank/DDBJ whole genome shotgun (WGS) entry which is preliminary data.</text>
</comment>
<keyword evidence="2" id="KW-1185">Reference proteome</keyword>
<dbReference type="EMBL" id="JAPHNI010000024">
    <property type="protein sequence ID" value="KAJ8118278.1"/>
    <property type="molecule type" value="Genomic_DNA"/>
</dbReference>
<sequence>MTAIRLATASNFRSFQCLVDALLTNGSQWKEQIDREALEDEFGRFRVWAGNLGALQKGHSSLDYRLRDSPLLSGNALKFLGELNHNLDEAVAIVCGERLPYEDQSKLSQDEEKIEDDVDDFFSEDDEEEDADGSRKELTMRFEEVVDIVDSLYKLSVRIRTPTIRSRSLKVSSYQPKDPDTGIDILSTYARYDKQHVQELLRNLRQPQIGDTQPGDDYLVDRLADSITLRRRHFKYWKRHRDKLSVSTVEPEKEHHAERIKEVMNTPFQSQVPEMEAPKTPFAFVQPPSQKTGRTMLSGTEATNHHQSLDDVVDTKSVTSYAVTVTDIHGKGVNLPPPPKCTDGDRDFECPYCYIICPSRYGRGRSWRTHLLQDLQPYICTYPDCETSEQLFRSRREWNEHEASHRKAWRCPEHPAAVYKTRVGLEEHLRREHLDSFPETQLDTIVKIGETSTIEARESCPICFLPASAESMGDFANHLANHLERFAAFALPNSSEEDENGASSVASRGRTGSTASQDVSGMSLPSGASDRQGQNDMLTKDLQRDDEEALLYERGPQVAAENQTLLSVESLSAIPDVRQDRLNTLLASRTDEQDNEQDDEHDVEEEANASAVDIEEHLERNENFRAYLLSLPGAQAVRFFKRYGSWRGHAMFESEARTAEAITLFDKELYPDVRIQQSSEGARNKLKFSVQTTQTSWSQPIRQSTSETLEADDRRTSPEPILYYDEKTDRSKPAILSVAEIPTLHDMYRSRKLLQRDQSFAANDSYNRIISFCYYDITRMRVDAIVNSANNSLKVSKHLPTLNYHIHRAGGPGLTKEAESKERLKPGQAVLTGGHNLPCSHVIHASRPHYGKNNGMGQFNVLTECYRSALKIALVSGLNTIAFPCLGAGGCGFPPRVAARIALTELREFLDSHNGHRFERIVVVVKTVSDEKAYMDMFPVFFPPTHGDLEAARSSDSSASRASLAAQVLETRLQVQKVAQDLSAELSMFVKDFPKEVVEELYGIDNALASTRNLLIGAKTLSRDLSGLNLLCSVMQTLCGSMTEITEAAKNMPFSDGRSHKELWDDFNNHQKMVHGSNIEQFLERCQDFAQYLDDILTRDGVELDEMTPVRLELLRFKTKQKNEDAEGLRDRFDEVLYTREFQRETTTQSRDHVGLHQIPSLAQLYTSNKLQEKPTMAQPSAAFNHTVCLIREDITKLEATVMVSSTDMTFAGMGTLDRKVFNKGGFELREACTQFGVCKEGDVKLTDGYNLPSKHVLHVVPPEQWRKNSKEVLRQIYREILYTAQSLRATSIAIPAIGTGMLNYPRRDCASLALEEVHRFLETVDPTNPLEKVIFVVYSSNDEFVYKSLLPVYFPPIDRNVNRALPASHSSSKSPPPPQETISAPRRTLFNSINDAMRKLGSSRSGKQPVSHTWRAINSYEEHSLIGFESHAQSCNICKTMEQLYQDKKDLCDQGYPLAQTVLWYMNMGPDQLVYTRSVQIRQSVRLEVPDDMFPLSMTMLRLVETSVRERDRESPFVGPNRAYSTVVQGKSAQDDEVSGPTIYNAETARASVEVWSTSEKTWSPVSPGECIIFVRPGKIDVYEAHAPSTAQEPLLTFVLDPAGRVSRHTSRPGLVVRGAIAAQFDNNNEILLLSQNVADSDALLAILHRANPEFPVSRDGLETSSNGNSNPIDSFGSGPAQESSLGMLKPVGDVRIPHEDRPSPPQTKTQRPDEVASSFKKESPADQSTKFSELKNIGVPSTRPQTSSESQVLGMMTLTALEHQILHHLTKDLESRPGSYIGQSVDEIASALSRPLGEIITAVDSLSQQDYVHNTINKSTWVISKHPQSLPALEKPFSEQTARTLPPSATESSSKTDETDMLLQMDLLEQLILSFFTAFNAEHPPRKGCRSQEIADVLNKDVDEVELALDQLAEQGKVHLAPDRESWNTPLPRQYNPLNEQSQIRIEPSSEAADIRDATDFKDTPPSPVIPVTGTEAQPPLVDDTIATGLGTLNVDDSAFYPYDPASRWTRIDKSYVDHQVLTTLGEEFHEDGYSLIVHRILRRGELKDWVQKTLDLRLKKADTAGKKAGVSGHMWLSKGKDKDEKDRHQTNLDRVLAGDMKEDELRHFKRDEEAAKRRSESINLKWWKGWDAFTNMGTLVDRILEVSTPVMFHDNTPTAPFDVVFMDGFDYLLQPKPTHGLLAFDDEDNVPDDNESPALLPRRACATRCFDGRVSCAAHIECPYEPMPGCEYCAGHHDMAIEVHHMSIQREMAGSRRHVKLVRPNPRVLQHIQDMRTASSKFNVWFIDTEFTTVKGQRAVPHTMSARTRKIILSTTVDYNNMLITDIVHEIREYSAESDFNSIRIAGRHYTGPRTTGMTLQAIGNKIRAAGFSPKTHVLVSWMSMLDHQSFLRAPLGRNMLIDLIDGDELLRLSGPAGRCIQPFNLAEVIRGVTNIASMRLSYVFQSLYPDKEIPNRHNTDEDTLGLAWVLDFAMNLSLPVERQ</sequence>
<name>A0ACC2ISW9_9PLEO</name>